<keyword evidence="1" id="KW-0812">Transmembrane</keyword>
<feature type="transmembrane region" description="Helical" evidence="1">
    <location>
        <begin position="32"/>
        <end position="51"/>
    </location>
</feature>
<reference evidence="2 3" key="1">
    <citation type="submission" date="2022-11" db="EMBL/GenBank/DDBJ databases">
        <title>Nonomuraea corallina sp. nov., a new species of the genus Nonomuraea isolated from sea side sediment in Thai sea.</title>
        <authorList>
            <person name="Ngamcharungchit C."/>
            <person name="Matsumoto A."/>
            <person name="Suriyachadkun C."/>
            <person name="Panbangred W."/>
            <person name="Inahashi Y."/>
            <person name="Intra B."/>
        </authorList>
    </citation>
    <scope>NUCLEOTIDE SEQUENCE [LARGE SCALE GENOMIC DNA]</scope>
    <source>
        <strain evidence="2 3">DSM 43553</strain>
    </source>
</reference>
<protein>
    <submittedName>
        <fullName evidence="2">Uncharacterized protein</fullName>
    </submittedName>
</protein>
<evidence type="ECO:0000313" key="2">
    <source>
        <dbReference type="EMBL" id="MDA0641318.1"/>
    </source>
</evidence>
<organism evidence="2 3">
    <name type="scientific">Nonomuraea ferruginea</name>
    <dbReference type="NCBI Taxonomy" id="46174"/>
    <lineage>
        <taxon>Bacteria</taxon>
        <taxon>Bacillati</taxon>
        <taxon>Actinomycetota</taxon>
        <taxon>Actinomycetes</taxon>
        <taxon>Streptosporangiales</taxon>
        <taxon>Streptosporangiaceae</taxon>
        <taxon>Nonomuraea</taxon>
    </lineage>
</organism>
<sequence>MGRVIMLVAGAALALFVLFTFIIPMVLGLLKIALIIGVIALLVFVVVTLVGKSSSPQ</sequence>
<evidence type="ECO:0000256" key="1">
    <source>
        <dbReference type="SAM" id="Phobius"/>
    </source>
</evidence>
<name>A0ABT4SVL9_9ACTN</name>
<dbReference type="RefSeq" id="WP_187281667.1">
    <property type="nucleotide sequence ID" value="NZ_BAABFD010000012.1"/>
</dbReference>
<accession>A0ABT4SVL9</accession>
<feature type="transmembrane region" description="Helical" evidence="1">
    <location>
        <begin position="7"/>
        <end position="26"/>
    </location>
</feature>
<keyword evidence="3" id="KW-1185">Reference proteome</keyword>
<dbReference type="EMBL" id="JAPNUD010000023">
    <property type="protein sequence ID" value="MDA0641318.1"/>
    <property type="molecule type" value="Genomic_DNA"/>
</dbReference>
<keyword evidence="1" id="KW-0472">Membrane</keyword>
<gene>
    <name evidence="2" type="ORF">OUY24_11870</name>
</gene>
<dbReference type="Proteomes" id="UP001212498">
    <property type="component" value="Unassembled WGS sequence"/>
</dbReference>
<keyword evidence="1" id="KW-1133">Transmembrane helix</keyword>
<proteinExistence type="predicted"/>
<evidence type="ECO:0000313" key="3">
    <source>
        <dbReference type="Proteomes" id="UP001212498"/>
    </source>
</evidence>
<comment type="caution">
    <text evidence="2">The sequence shown here is derived from an EMBL/GenBank/DDBJ whole genome shotgun (WGS) entry which is preliminary data.</text>
</comment>